<dbReference type="Pfam" id="PF01728">
    <property type="entry name" value="FtsJ"/>
    <property type="match status" value="1"/>
</dbReference>
<dbReference type="SUPFAM" id="SSF53335">
    <property type="entry name" value="S-adenosyl-L-methionine-dependent methyltransferases"/>
    <property type="match status" value="1"/>
</dbReference>
<evidence type="ECO:0000256" key="6">
    <source>
        <dbReference type="ARBA" id="ARBA00022691"/>
    </source>
</evidence>
<comment type="subcellular location">
    <subcellularLocation>
        <location evidence="1">Mitochondrion</location>
    </subcellularLocation>
</comment>
<dbReference type="AlphaFoldDB" id="A0A2J7QN05"/>
<evidence type="ECO:0000256" key="3">
    <source>
        <dbReference type="ARBA" id="ARBA00022552"/>
    </source>
</evidence>
<gene>
    <name evidence="12" type="ORF">B7P43_G06952</name>
</gene>
<evidence type="ECO:0000256" key="1">
    <source>
        <dbReference type="ARBA" id="ARBA00004173"/>
    </source>
</evidence>
<evidence type="ECO:0000256" key="5">
    <source>
        <dbReference type="ARBA" id="ARBA00022679"/>
    </source>
</evidence>
<dbReference type="Gene3D" id="3.40.50.150">
    <property type="entry name" value="Vaccinia Virus protein VP39"/>
    <property type="match status" value="1"/>
</dbReference>
<keyword evidence="8" id="KW-0496">Mitochondrion</keyword>
<dbReference type="InterPro" id="IPR050082">
    <property type="entry name" value="RNA_methyltr_RlmE"/>
</dbReference>
<keyword evidence="7" id="KW-0809">Transit peptide</keyword>
<comment type="similarity">
    <text evidence="2">Belongs to the class I-like SAM-binding methyltransferase superfamily. RNA methyltransferase RlmE family.</text>
</comment>
<evidence type="ECO:0000256" key="9">
    <source>
        <dbReference type="ARBA" id="ARBA00041184"/>
    </source>
</evidence>
<evidence type="ECO:0000256" key="8">
    <source>
        <dbReference type="ARBA" id="ARBA00023128"/>
    </source>
</evidence>
<evidence type="ECO:0000256" key="2">
    <source>
        <dbReference type="ARBA" id="ARBA00009258"/>
    </source>
</evidence>
<evidence type="ECO:0000256" key="10">
    <source>
        <dbReference type="PIRSR" id="PIRSR005461-1"/>
    </source>
</evidence>
<dbReference type="GO" id="GO:1902775">
    <property type="term" value="P:mitochondrial large ribosomal subunit assembly"/>
    <property type="evidence" value="ECO:0007669"/>
    <property type="project" value="UniProtKB-ARBA"/>
</dbReference>
<dbReference type="FunFam" id="3.40.50.150:FF:000129">
    <property type="entry name" value="Mitochondrial rRNA methyltransferase 2"/>
    <property type="match status" value="1"/>
</dbReference>
<keyword evidence="6 10" id="KW-0949">S-adenosyl-L-methionine</keyword>
<dbReference type="EMBL" id="NEVH01013201">
    <property type="protein sequence ID" value="PNF29971.1"/>
    <property type="molecule type" value="Genomic_DNA"/>
</dbReference>
<reference evidence="12 13" key="1">
    <citation type="submission" date="2017-12" db="EMBL/GenBank/DDBJ databases">
        <title>Hemimetabolous genomes reveal molecular basis of termite eusociality.</title>
        <authorList>
            <person name="Harrison M.C."/>
            <person name="Jongepier E."/>
            <person name="Robertson H.M."/>
            <person name="Arning N."/>
            <person name="Bitard-Feildel T."/>
            <person name="Chao H."/>
            <person name="Childers C.P."/>
            <person name="Dinh H."/>
            <person name="Doddapaneni H."/>
            <person name="Dugan S."/>
            <person name="Gowin J."/>
            <person name="Greiner C."/>
            <person name="Han Y."/>
            <person name="Hu H."/>
            <person name="Hughes D.S.T."/>
            <person name="Huylmans A.-K."/>
            <person name="Kemena C."/>
            <person name="Kremer L.P.M."/>
            <person name="Lee S.L."/>
            <person name="Lopez-Ezquerra A."/>
            <person name="Mallet L."/>
            <person name="Monroy-Kuhn J.M."/>
            <person name="Moser A."/>
            <person name="Murali S.C."/>
            <person name="Muzny D.M."/>
            <person name="Otani S."/>
            <person name="Piulachs M.-D."/>
            <person name="Poelchau M."/>
            <person name="Qu J."/>
            <person name="Schaub F."/>
            <person name="Wada-Katsumata A."/>
            <person name="Worley K.C."/>
            <person name="Xie Q."/>
            <person name="Ylla G."/>
            <person name="Poulsen M."/>
            <person name="Gibbs R.A."/>
            <person name="Schal C."/>
            <person name="Richards S."/>
            <person name="Belles X."/>
            <person name="Korb J."/>
            <person name="Bornberg-Bauer E."/>
        </authorList>
    </citation>
    <scope>NUCLEOTIDE SEQUENCE [LARGE SCALE GENOMIC DNA]</scope>
    <source>
        <tissue evidence="12">Whole body</tissue>
    </source>
</reference>
<dbReference type="InterPro" id="IPR015507">
    <property type="entry name" value="rRNA-MeTfrase_E"/>
</dbReference>
<evidence type="ECO:0000259" key="11">
    <source>
        <dbReference type="Pfam" id="PF01728"/>
    </source>
</evidence>
<keyword evidence="5 12" id="KW-0808">Transferase</keyword>
<evidence type="ECO:0000313" key="13">
    <source>
        <dbReference type="Proteomes" id="UP000235965"/>
    </source>
</evidence>
<name>A0A2J7QN05_9NEOP</name>
<dbReference type="OrthoDB" id="20105at2759"/>
<evidence type="ECO:0000256" key="7">
    <source>
        <dbReference type="ARBA" id="ARBA00022946"/>
    </source>
</evidence>
<feature type="domain" description="Ribosomal RNA methyltransferase FtsJ" evidence="11">
    <location>
        <begin position="66"/>
        <end position="250"/>
    </location>
</feature>
<keyword evidence="13" id="KW-1185">Reference proteome</keyword>
<dbReference type="GO" id="GO:0005759">
    <property type="term" value="C:mitochondrial matrix"/>
    <property type="evidence" value="ECO:0007669"/>
    <property type="project" value="UniProtKB-ARBA"/>
</dbReference>
<dbReference type="InterPro" id="IPR002877">
    <property type="entry name" value="RNA_MeTrfase_FtsJ_dom"/>
</dbReference>
<organism evidence="12 13">
    <name type="scientific">Cryptotermes secundus</name>
    <dbReference type="NCBI Taxonomy" id="105785"/>
    <lineage>
        <taxon>Eukaryota</taxon>
        <taxon>Metazoa</taxon>
        <taxon>Ecdysozoa</taxon>
        <taxon>Arthropoda</taxon>
        <taxon>Hexapoda</taxon>
        <taxon>Insecta</taxon>
        <taxon>Pterygota</taxon>
        <taxon>Neoptera</taxon>
        <taxon>Polyneoptera</taxon>
        <taxon>Dictyoptera</taxon>
        <taxon>Blattodea</taxon>
        <taxon>Blattoidea</taxon>
        <taxon>Termitoidae</taxon>
        <taxon>Kalotermitidae</taxon>
        <taxon>Cryptotermitinae</taxon>
        <taxon>Cryptotermes</taxon>
    </lineage>
</organism>
<keyword evidence="4 12" id="KW-0489">Methyltransferase</keyword>
<dbReference type="STRING" id="105785.A0A2J7QN05"/>
<dbReference type="PIRSF" id="PIRSF005461">
    <property type="entry name" value="23S_rRNA_mtase"/>
    <property type="match status" value="1"/>
</dbReference>
<dbReference type="InParanoid" id="A0A2J7QN05"/>
<dbReference type="EMBL" id="NEVH01013201">
    <property type="protein sequence ID" value="PNF29972.1"/>
    <property type="molecule type" value="Genomic_DNA"/>
</dbReference>
<dbReference type="PANTHER" id="PTHR10920:SF18">
    <property type="entry name" value="RRNA METHYLTRANSFERASE 2, MITOCHONDRIAL"/>
    <property type="match status" value="1"/>
</dbReference>
<dbReference type="HAMAP" id="MF_01547">
    <property type="entry name" value="RNA_methyltr_E"/>
    <property type="match status" value="1"/>
</dbReference>
<dbReference type="FunCoup" id="A0A2J7QN05">
    <property type="interactions" value="1609"/>
</dbReference>
<comment type="caution">
    <text evidence="12">The sequence shown here is derived from an EMBL/GenBank/DDBJ whole genome shotgun (WGS) entry which is preliminary data.</text>
</comment>
<dbReference type="Proteomes" id="UP000235965">
    <property type="component" value="Unassembled WGS sequence"/>
</dbReference>
<evidence type="ECO:0000313" key="12">
    <source>
        <dbReference type="EMBL" id="PNF29971.1"/>
    </source>
</evidence>
<dbReference type="PANTHER" id="PTHR10920">
    <property type="entry name" value="RIBOSOMAL RNA METHYLTRANSFERASE"/>
    <property type="match status" value="1"/>
</dbReference>
<dbReference type="InterPro" id="IPR029063">
    <property type="entry name" value="SAM-dependent_MTases_sf"/>
</dbReference>
<evidence type="ECO:0000256" key="4">
    <source>
        <dbReference type="ARBA" id="ARBA00022603"/>
    </source>
</evidence>
<sequence>MLNMNLQLLHTIKTKKCNETVKCISTYYHLYKEVPKDLKGRSKSSQEWLTRQLTDPYVEKARRLNYRCRSAFKLIEIDDRFKVLSPGDYVVDCGAAPGSWTQVAAHRVNATGKDAKKPAGQVIAVDRNPIYPIEGAILMGGVDFTAASAQAKVLELLNGKKVNIVLSDMAPNATGVRDIDHENIVHLAYSALRFALQVSYVGGSVLLKIWDGRESNRLEQDIAKFYNHVRVVKPPASRGDSAEKFLLARMFKGLKT</sequence>
<protein>
    <recommendedName>
        <fullName evidence="9">rRNA methyltransferase 2, mitochondrial</fullName>
    </recommendedName>
</protein>
<accession>A0A2J7QN05</accession>
<dbReference type="GO" id="GO:0008650">
    <property type="term" value="F:rRNA (uridine-2'-O-)-methyltransferase activity"/>
    <property type="evidence" value="ECO:0007669"/>
    <property type="project" value="TreeGrafter"/>
</dbReference>
<feature type="active site" description="Proton acceptor" evidence="10">
    <location>
        <position position="208"/>
    </location>
</feature>
<proteinExistence type="inferred from homology"/>
<keyword evidence="3" id="KW-0698">rRNA processing</keyword>